<evidence type="ECO:0000313" key="2">
    <source>
        <dbReference type="Proteomes" id="UP000239504"/>
    </source>
</evidence>
<reference evidence="1 2" key="1">
    <citation type="submission" date="2017-12" db="EMBL/GenBank/DDBJ databases">
        <authorList>
            <person name="Hurst M.R.H."/>
        </authorList>
    </citation>
    <scope>NUCLEOTIDE SEQUENCE [LARGE SCALE GENOMIC DNA]</scope>
    <source>
        <strain evidence="1 2">SY-3-19</strain>
    </source>
</reference>
<dbReference type="EMBL" id="PJCH01000016">
    <property type="protein sequence ID" value="PQA85875.1"/>
    <property type="molecule type" value="Genomic_DNA"/>
</dbReference>
<dbReference type="Proteomes" id="UP000239504">
    <property type="component" value="Unassembled WGS sequence"/>
</dbReference>
<accession>A0A2S7K023</accession>
<gene>
    <name evidence="1" type="ORF">CW354_20290</name>
</gene>
<comment type="caution">
    <text evidence="1">The sequence shown here is derived from an EMBL/GenBank/DDBJ whole genome shotgun (WGS) entry which is preliminary data.</text>
</comment>
<evidence type="ECO:0000313" key="1">
    <source>
        <dbReference type="EMBL" id="PQA85875.1"/>
    </source>
</evidence>
<dbReference type="AlphaFoldDB" id="A0A2S7K023"/>
<proteinExistence type="predicted"/>
<name>A0A2S7K023_9PROT</name>
<organism evidence="1 2">
    <name type="scientific">Hyphococcus luteus</name>
    <dbReference type="NCBI Taxonomy" id="2058213"/>
    <lineage>
        <taxon>Bacteria</taxon>
        <taxon>Pseudomonadati</taxon>
        <taxon>Pseudomonadota</taxon>
        <taxon>Alphaproteobacteria</taxon>
        <taxon>Parvularculales</taxon>
        <taxon>Parvularculaceae</taxon>
        <taxon>Hyphococcus</taxon>
    </lineage>
</organism>
<keyword evidence="2" id="KW-1185">Reference proteome</keyword>
<protein>
    <submittedName>
        <fullName evidence="1">Uncharacterized protein</fullName>
    </submittedName>
</protein>
<sequence>MFKFFFTLIEDLLRSDAEVEELTEHVDERFFNYQTGEAIDLPTAGGIYDVDVIDEKSIDDLRG</sequence>